<dbReference type="GO" id="GO:0016491">
    <property type="term" value="F:oxidoreductase activity"/>
    <property type="evidence" value="ECO:0007669"/>
    <property type="project" value="UniProtKB-KW"/>
</dbReference>
<dbReference type="SMART" id="SM00822">
    <property type="entry name" value="PKS_KR"/>
    <property type="match status" value="1"/>
</dbReference>
<dbReference type="PRINTS" id="PR00080">
    <property type="entry name" value="SDRFAMILY"/>
</dbReference>
<evidence type="ECO:0000256" key="1">
    <source>
        <dbReference type="ARBA" id="ARBA00006484"/>
    </source>
</evidence>
<proteinExistence type="inferred from homology"/>
<dbReference type="PROSITE" id="PS00061">
    <property type="entry name" value="ADH_SHORT"/>
    <property type="match status" value="1"/>
</dbReference>
<gene>
    <name evidence="5" type="ORF">ACFSVM_15635</name>
</gene>
<keyword evidence="6" id="KW-1185">Reference proteome</keyword>
<organism evidence="5 6">
    <name type="scientific">Paenibacillus shunpengii</name>
    <dbReference type="NCBI Taxonomy" id="2054424"/>
    <lineage>
        <taxon>Bacteria</taxon>
        <taxon>Bacillati</taxon>
        <taxon>Bacillota</taxon>
        <taxon>Bacilli</taxon>
        <taxon>Bacillales</taxon>
        <taxon>Paenibacillaceae</taxon>
        <taxon>Paenibacillus</taxon>
    </lineage>
</organism>
<protein>
    <submittedName>
        <fullName evidence="5">SDR family NAD(P)-dependent oxidoreductase</fullName>
        <ecNumber evidence="5">1.1.1.-</ecNumber>
    </submittedName>
</protein>
<sequence length="236" mass="25506">MKSLRNKVAVITGATGGMGRALAESLANQGVKLVLTSTNEEKLAELRMQLEGKGASVIAVRADVTKEEQVRSLFEQVAQAYGHADMLVNLVGLSIPDKIEAMEEERYDLTMDVNVKGTFLCCKHFIPVVSPESGASIINIGSMAAKRANPNAPLYCTAKAAVNMFSQGLAMQVKEQNIRVTTLNPGGADTGFWGNRQVPREKFLLASDVADVILFVLASDTRIAFHEISFESFNAL</sequence>
<comment type="similarity">
    <text evidence="1 3">Belongs to the short-chain dehydrogenases/reductases (SDR) family.</text>
</comment>
<evidence type="ECO:0000256" key="3">
    <source>
        <dbReference type="RuleBase" id="RU000363"/>
    </source>
</evidence>
<dbReference type="InterPro" id="IPR002347">
    <property type="entry name" value="SDR_fam"/>
</dbReference>
<evidence type="ECO:0000259" key="4">
    <source>
        <dbReference type="SMART" id="SM00822"/>
    </source>
</evidence>
<dbReference type="InterPro" id="IPR057326">
    <property type="entry name" value="KR_dom"/>
</dbReference>
<feature type="domain" description="Ketoreductase" evidence="4">
    <location>
        <begin position="7"/>
        <end position="189"/>
    </location>
</feature>
<dbReference type="EC" id="1.1.1.-" evidence="5"/>
<evidence type="ECO:0000256" key="2">
    <source>
        <dbReference type="ARBA" id="ARBA00023002"/>
    </source>
</evidence>
<dbReference type="PRINTS" id="PR00081">
    <property type="entry name" value="GDHRDH"/>
</dbReference>
<dbReference type="RefSeq" id="WP_090725656.1">
    <property type="nucleotide sequence ID" value="NZ_JBHUMJ010000003.1"/>
</dbReference>
<dbReference type="EMBL" id="JBHUMJ010000003">
    <property type="protein sequence ID" value="MFD2701895.1"/>
    <property type="molecule type" value="Genomic_DNA"/>
</dbReference>
<dbReference type="SUPFAM" id="SSF51735">
    <property type="entry name" value="NAD(P)-binding Rossmann-fold domains"/>
    <property type="match status" value="1"/>
</dbReference>
<evidence type="ECO:0000313" key="6">
    <source>
        <dbReference type="Proteomes" id="UP001597540"/>
    </source>
</evidence>
<dbReference type="CDD" id="cd05233">
    <property type="entry name" value="SDR_c"/>
    <property type="match status" value="1"/>
</dbReference>
<dbReference type="Gene3D" id="3.40.50.720">
    <property type="entry name" value="NAD(P)-binding Rossmann-like Domain"/>
    <property type="match status" value="1"/>
</dbReference>
<accession>A0ABW5SR46</accession>
<dbReference type="PANTHER" id="PTHR43669">
    <property type="entry name" value="5-KETO-D-GLUCONATE 5-REDUCTASE"/>
    <property type="match status" value="1"/>
</dbReference>
<name>A0ABW5SR46_9BACL</name>
<dbReference type="InterPro" id="IPR036291">
    <property type="entry name" value="NAD(P)-bd_dom_sf"/>
</dbReference>
<dbReference type="InterPro" id="IPR020904">
    <property type="entry name" value="Sc_DH/Rdtase_CS"/>
</dbReference>
<evidence type="ECO:0000313" key="5">
    <source>
        <dbReference type="EMBL" id="MFD2701895.1"/>
    </source>
</evidence>
<keyword evidence="2 5" id="KW-0560">Oxidoreductase</keyword>
<comment type="caution">
    <text evidence="5">The sequence shown here is derived from an EMBL/GenBank/DDBJ whole genome shotgun (WGS) entry which is preliminary data.</text>
</comment>
<dbReference type="Proteomes" id="UP001597540">
    <property type="component" value="Unassembled WGS sequence"/>
</dbReference>
<reference evidence="6" key="1">
    <citation type="journal article" date="2019" name="Int. J. Syst. Evol. Microbiol.">
        <title>The Global Catalogue of Microorganisms (GCM) 10K type strain sequencing project: providing services to taxonomists for standard genome sequencing and annotation.</title>
        <authorList>
            <consortium name="The Broad Institute Genomics Platform"/>
            <consortium name="The Broad Institute Genome Sequencing Center for Infectious Disease"/>
            <person name="Wu L."/>
            <person name="Ma J."/>
        </authorList>
    </citation>
    <scope>NUCLEOTIDE SEQUENCE [LARGE SCALE GENOMIC DNA]</scope>
    <source>
        <strain evidence="6">KCTC 33849</strain>
    </source>
</reference>
<dbReference type="Pfam" id="PF00106">
    <property type="entry name" value="adh_short"/>
    <property type="match status" value="1"/>
</dbReference>
<dbReference type="PANTHER" id="PTHR43669:SF3">
    <property type="entry name" value="ALCOHOL DEHYDROGENASE, PUTATIVE (AFU_ORTHOLOGUE AFUA_3G03445)-RELATED"/>
    <property type="match status" value="1"/>
</dbReference>